<sequence length="215" mass="24561">INSEDHTQKKITSIVDDISNLEAILLSAIHFKANWKYQFDKKLAQNKFFYGMTSQSTVQMMSAKQKFWYRETKSAQLLILEYKNSQLTALIILPKSSEQFETALNSGNLSASLQLEEVTFQLPKFELQNKFELKPTLEKLGVSKIFSKIDCTKTLGGELRVDQIVQKTFIKVDKEGTEAAAVTAVMKTLSMVEKKGIKMICNKPFWFVLQMEKTP</sequence>
<protein>
    <submittedName>
        <fullName evidence="4">Serpin 1</fullName>
    </submittedName>
</protein>
<dbReference type="SUPFAM" id="SSF56574">
    <property type="entry name" value="Serpins"/>
    <property type="match status" value="1"/>
</dbReference>
<feature type="domain" description="Serpin" evidence="3">
    <location>
        <begin position="1"/>
        <end position="215"/>
    </location>
</feature>
<dbReference type="InterPro" id="IPR042185">
    <property type="entry name" value="Serpin_sf_2"/>
</dbReference>
<feature type="non-terminal residue" evidence="4">
    <location>
        <position position="215"/>
    </location>
</feature>
<dbReference type="Gene3D" id="2.30.39.10">
    <property type="entry name" value="Alpha-1-antitrypsin, domain 1"/>
    <property type="match status" value="1"/>
</dbReference>
<dbReference type="Gene3D" id="3.30.497.10">
    <property type="entry name" value="Antithrombin, subunit I, domain 2"/>
    <property type="match status" value="1"/>
</dbReference>
<dbReference type="GO" id="GO:0005615">
    <property type="term" value="C:extracellular space"/>
    <property type="evidence" value="ECO:0007669"/>
    <property type="project" value="InterPro"/>
</dbReference>
<comment type="similarity">
    <text evidence="1 2">Belongs to the serpin family.</text>
</comment>
<proteinExistence type="inferred from homology"/>
<dbReference type="InterPro" id="IPR023796">
    <property type="entry name" value="Serpin_dom"/>
</dbReference>
<dbReference type="PANTHER" id="PTHR11461:SF211">
    <property type="entry name" value="GH10112P-RELATED"/>
    <property type="match status" value="1"/>
</dbReference>
<dbReference type="PANTHER" id="PTHR11461">
    <property type="entry name" value="SERINE PROTEASE INHIBITOR, SERPIN"/>
    <property type="match status" value="1"/>
</dbReference>
<dbReference type="InterPro" id="IPR000215">
    <property type="entry name" value="Serpin_fam"/>
</dbReference>
<evidence type="ECO:0000313" key="4">
    <source>
        <dbReference type="EMBL" id="JAP93358.1"/>
    </source>
</evidence>
<dbReference type="Pfam" id="PF00079">
    <property type="entry name" value="Serpin"/>
    <property type="match status" value="1"/>
</dbReference>
<reference evidence="4" key="1">
    <citation type="submission" date="2015-07" db="EMBL/GenBank/DDBJ databases">
        <title>Adaptation to a free-living lifestyle via gene acquisitions in the diplomonad Trepomonas sp. PC1.</title>
        <authorList>
            <person name="Xu F."/>
            <person name="Jerlstrom-Hultqvist J."/>
            <person name="Kolisko M."/>
            <person name="Simpson A.G.B."/>
            <person name="Roger A.J."/>
            <person name="Svard S.G."/>
            <person name="Andersson J.O."/>
        </authorList>
    </citation>
    <scope>NUCLEOTIDE SEQUENCE</scope>
    <source>
        <strain evidence="4">PC1</strain>
    </source>
</reference>
<name>A0A146KAR4_9EUKA</name>
<dbReference type="SMART" id="SM00093">
    <property type="entry name" value="SERPIN"/>
    <property type="match status" value="1"/>
</dbReference>
<dbReference type="InterPro" id="IPR036186">
    <property type="entry name" value="Serpin_sf"/>
</dbReference>
<dbReference type="InterPro" id="IPR042178">
    <property type="entry name" value="Serpin_sf_1"/>
</dbReference>
<organism evidence="4">
    <name type="scientific">Trepomonas sp. PC1</name>
    <dbReference type="NCBI Taxonomy" id="1076344"/>
    <lineage>
        <taxon>Eukaryota</taxon>
        <taxon>Metamonada</taxon>
        <taxon>Diplomonadida</taxon>
        <taxon>Hexamitidae</taxon>
        <taxon>Hexamitinae</taxon>
        <taxon>Trepomonas</taxon>
    </lineage>
</organism>
<dbReference type="GO" id="GO:0004867">
    <property type="term" value="F:serine-type endopeptidase inhibitor activity"/>
    <property type="evidence" value="ECO:0007669"/>
    <property type="project" value="InterPro"/>
</dbReference>
<dbReference type="AlphaFoldDB" id="A0A146KAR4"/>
<gene>
    <name evidence="4" type="ORF">TPC1_14396</name>
</gene>
<evidence type="ECO:0000256" key="1">
    <source>
        <dbReference type="ARBA" id="ARBA00009500"/>
    </source>
</evidence>
<feature type="non-terminal residue" evidence="4">
    <location>
        <position position="1"/>
    </location>
</feature>
<dbReference type="EMBL" id="GDID01003248">
    <property type="protein sequence ID" value="JAP93358.1"/>
    <property type="molecule type" value="Transcribed_RNA"/>
</dbReference>
<evidence type="ECO:0000259" key="3">
    <source>
        <dbReference type="SMART" id="SM00093"/>
    </source>
</evidence>
<accession>A0A146KAR4</accession>
<evidence type="ECO:0000256" key="2">
    <source>
        <dbReference type="RuleBase" id="RU000411"/>
    </source>
</evidence>